<dbReference type="EMBL" id="JAAWVQ010156843">
    <property type="protein sequence ID" value="MBN3286290.1"/>
    <property type="molecule type" value="Genomic_DNA"/>
</dbReference>
<sequence>MPRLAKMSEGIRVWDIAAGQEHTLLLADGDCFQPILYYSGKQVTQEGSSPQTNGVYTQQPVLLPFCMNRKDIDFPVLQLGYVSSVFSGGQSCLALADRNIMGYIASLHELASAERKYYCRLSSIKSQILRPLLGLDIIVDGTDGFSYFVCRYWKTVGDFLVMGGFQALVKPSLDFFGKSPELLQRLAETNDESVPLSDLLLALFALPIKHLHEYGRVLLKLATCFEVGSLRKPTRRLICESSNKALTLQSAGRFSVNWFILFNDALVHAQVSESYMRNVE</sequence>
<feature type="non-terminal residue" evidence="1">
    <location>
        <position position="1"/>
    </location>
</feature>
<dbReference type="InterPro" id="IPR000408">
    <property type="entry name" value="Reg_chr_condens"/>
</dbReference>
<protein>
    <submittedName>
        <fullName evidence="1">ALS2 protein</fullName>
    </submittedName>
</protein>
<gene>
    <name evidence="1" type="primary">Als2_2</name>
    <name evidence="1" type="ORF">GTO93_0006816</name>
</gene>
<organism evidence="1 2">
    <name type="scientific">Polyodon spathula</name>
    <name type="common">North American paddlefish</name>
    <name type="synonym">Squalus spathula</name>
    <dbReference type="NCBI Taxonomy" id="7913"/>
    <lineage>
        <taxon>Eukaryota</taxon>
        <taxon>Metazoa</taxon>
        <taxon>Chordata</taxon>
        <taxon>Craniata</taxon>
        <taxon>Vertebrata</taxon>
        <taxon>Euteleostomi</taxon>
        <taxon>Actinopterygii</taxon>
        <taxon>Chondrostei</taxon>
        <taxon>Acipenseriformes</taxon>
        <taxon>Polyodontidae</taxon>
        <taxon>Polyodon</taxon>
    </lineage>
</organism>
<proteinExistence type="predicted"/>
<dbReference type="PROSITE" id="PS00626">
    <property type="entry name" value="RCC1_2"/>
    <property type="match status" value="1"/>
</dbReference>
<evidence type="ECO:0000313" key="1">
    <source>
        <dbReference type="EMBL" id="MBN3286290.1"/>
    </source>
</evidence>
<dbReference type="PANTHER" id="PTHR46089">
    <property type="entry name" value="ALSIN HOMOLOG"/>
    <property type="match status" value="1"/>
</dbReference>
<feature type="non-terminal residue" evidence="1">
    <location>
        <position position="280"/>
    </location>
</feature>
<dbReference type="Pfam" id="PF25582">
    <property type="entry name" value="DH_Alsin"/>
    <property type="match status" value="1"/>
</dbReference>
<evidence type="ECO:0000313" key="2">
    <source>
        <dbReference type="Proteomes" id="UP001166093"/>
    </source>
</evidence>
<name>A0ABS2YJE0_POLSP</name>
<dbReference type="InterPro" id="IPR051984">
    <property type="entry name" value="Alsin"/>
</dbReference>
<dbReference type="Proteomes" id="UP001166093">
    <property type="component" value="Unassembled WGS sequence"/>
</dbReference>
<dbReference type="PANTHER" id="PTHR46089:SF3">
    <property type="entry name" value="ALSIN"/>
    <property type="match status" value="1"/>
</dbReference>
<reference evidence="1" key="1">
    <citation type="journal article" date="2021" name="Cell">
        <title>Tracing the genetic footprints of vertebrate landing in non-teleost ray-finned fishes.</title>
        <authorList>
            <person name="Bi X."/>
            <person name="Wang K."/>
            <person name="Yang L."/>
            <person name="Pan H."/>
            <person name="Jiang H."/>
            <person name="Wei Q."/>
            <person name="Fang M."/>
            <person name="Yu H."/>
            <person name="Zhu C."/>
            <person name="Cai Y."/>
            <person name="He Y."/>
            <person name="Gan X."/>
            <person name="Zeng H."/>
            <person name="Yu D."/>
            <person name="Zhu Y."/>
            <person name="Jiang H."/>
            <person name="Qiu Q."/>
            <person name="Yang H."/>
            <person name="Zhang Y.E."/>
            <person name="Wang W."/>
            <person name="Zhu M."/>
            <person name="He S."/>
            <person name="Zhang G."/>
        </authorList>
    </citation>
    <scope>NUCLEOTIDE SEQUENCE</scope>
    <source>
        <strain evidence="1">Pddl_001</strain>
    </source>
</reference>
<comment type="caution">
    <text evidence="1">The sequence shown here is derived from an EMBL/GenBank/DDBJ whole genome shotgun (WGS) entry which is preliminary data.</text>
</comment>
<keyword evidence="2" id="KW-1185">Reference proteome</keyword>
<accession>A0ABS2YJE0</accession>